<evidence type="ECO:0000313" key="6">
    <source>
        <dbReference type="Proteomes" id="UP001165962"/>
    </source>
</evidence>
<dbReference type="PRINTS" id="PR00598">
    <property type="entry name" value="HTHMARR"/>
</dbReference>
<keyword evidence="3" id="KW-0804">Transcription</keyword>
<dbReference type="InterPro" id="IPR036388">
    <property type="entry name" value="WH-like_DNA-bd_sf"/>
</dbReference>
<dbReference type="InterPro" id="IPR000835">
    <property type="entry name" value="HTH_MarR-typ"/>
</dbReference>
<proteinExistence type="predicted"/>
<dbReference type="SUPFAM" id="SSF46785">
    <property type="entry name" value="Winged helix' DNA-binding domain"/>
    <property type="match status" value="1"/>
</dbReference>
<protein>
    <submittedName>
        <fullName evidence="5">MarR family transcriptional regulator</fullName>
    </submittedName>
</protein>
<keyword evidence="6" id="KW-1185">Reference proteome</keyword>
<keyword evidence="1" id="KW-0805">Transcription regulation</keyword>
<evidence type="ECO:0000256" key="3">
    <source>
        <dbReference type="ARBA" id="ARBA00023163"/>
    </source>
</evidence>
<reference evidence="5" key="1">
    <citation type="submission" date="2020-03" db="EMBL/GenBank/DDBJ databases">
        <title>Draft sequencing of Paenibacilllus sp. S3N08.</title>
        <authorList>
            <person name="Kim D.-U."/>
        </authorList>
    </citation>
    <scope>NUCLEOTIDE SEQUENCE</scope>
    <source>
        <strain evidence="5">S3N08</strain>
    </source>
</reference>
<dbReference type="Pfam" id="PF01047">
    <property type="entry name" value="MarR"/>
    <property type="match status" value="1"/>
</dbReference>
<organism evidence="5 6">
    <name type="scientific">Paenibacillus agricola</name>
    <dbReference type="NCBI Taxonomy" id="2716264"/>
    <lineage>
        <taxon>Bacteria</taxon>
        <taxon>Bacillati</taxon>
        <taxon>Bacillota</taxon>
        <taxon>Bacilli</taxon>
        <taxon>Bacillales</taxon>
        <taxon>Paenibacillaceae</taxon>
        <taxon>Paenibacillus</taxon>
    </lineage>
</organism>
<dbReference type="PANTHER" id="PTHR42756:SF1">
    <property type="entry name" value="TRANSCRIPTIONAL REPRESSOR OF EMRAB OPERON"/>
    <property type="match status" value="1"/>
</dbReference>
<evidence type="ECO:0000256" key="2">
    <source>
        <dbReference type="ARBA" id="ARBA00023125"/>
    </source>
</evidence>
<dbReference type="PANTHER" id="PTHR42756">
    <property type="entry name" value="TRANSCRIPTIONAL REGULATOR, MARR"/>
    <property type="match status" value="1"/>
</dbReference>
<name>A0ABX0J761_9BACL</name>
<accession>A0ABX0J761</accession>
<evidence type="ECO:0000313" key="5">
    <source>
        <dbReference type="EMBL" id="NHN31009.1"/>
    </source>
</evidence>
<keyword evidence="2" id="KW-0238">DNA-binding</keyword>
<dbReference type="Proteomes" id="UP001165962">
    <property type="component" value="Unassembled WGS sequence"/>
</dbReference>
<dbReference type="SMART" id="SM00347">
    <property type="entry name" value="HTH_MARR"/>
    <property type="match status" value="1"/>
</dbReference>
<evidence type="ECO:0000256" key="1">
    <source>
        <dbReference type="ARBA" id="ARBA00023015"/>
    </source>
</evidence>
<dbReference type="PROSITE" id="PS50995">
    <property type="entry name" value="HTH_MARR_2"/>
    <property type="match status" value="1"/>
</dbReference>
<feature type="domain" description="HTH marR-type" evidence="4">
    <location>
        <begin position="6"/>
        <end position="138"/>
    </location>
</feature>
<gene>
    <name evidence="5" type="ORF">G9U52_14310</name>
</gene>
<evidence type="ECO:0000259" key="4">
    <source>
        <dbReference type="PROSITE" id="PS50995"/>
    </source>
</evidence>
<dbReference type="Gene3D" id="1.10.10.10">
    <property type="entry name" value="Winged helix-like DNA-binding domain superfamily/Winged helix DNA-binding domain"/>
    <property type="match status" value="1"/>
</dbReference>
<dbReference type="EMBL" id="JAAOIW010000004">
    <property type="protein sequence ID" value="NHN31009.1"/>
    <property type="molecule type" value="Genomic_DNA"/>
</dbReference>
<sequence>MIVVVDDEIRIILGKMWSQMRRDCSQSLRELHIHVGQEHALCQLWQEEGITQIQLSERLGCEPPTTSNMIKKLEEYGLVHRQQDEADARITRVYLTDEGRALEQPIKQMWQKQQEKLLDGIHLEERLLLRRVLQQMLNNLS</sequence>
<comment type="caution">
    <text evidence="5">The sequence shown here is derived from an EMBL/GenBank/DDBJ whole genome shotgun (WGS) entry which is preliminary data.</text>
</comment>
<dbReference type="InterPro" id="IPR036390">
    <property type="entry name" value="WH_DNA-bd_sf"/>
</dbReference>